<evidence type="ECO:0000256" key="1">
    <source>
        <dbReference type="ARBA" id="ARBA00001946"/>
    </source>
</evidence>
<dbReference type="Pfam" id="PF09827">
    <property type="entry name" value="CRISPR_Cas2"/>
    <property type="match status" value="1"/>
</dbReference>
<dbReference type="SUPFAM" id="SSF143430">
    <property type="entry name" value="TTP0101/SSO1404-like"/>
    <property type="match status" value="1"/>
</dbReference>
<dbReference type="InterPro" id="IPR021127">
    <property type="entry name" value="CRISPR_associated_Cas2"/>
</dbReference>
<dbReference type="OrthoDB" id="9798176at2"/>
<organism evidence="10 11">
    <name type="scientific">Catonella morbi ATCC 51271</name>
    <dbReference type="NCBI Taxonomy" id="592026"/>
    <lineage>
        <taxon>Bacteria</taxon>
        <taxon>Bacillati</taxon>
        <taxon>Bacillota</taxon>
        <taxon>Clostridia</taxon>
        <taxon>Lachnospirales</taxon>
        <taxon>Lachnospiraceae</taxon>
        <taxon>Catonella</taxon>
    </lineage>
</organism>
<evidence type="ECO:0000256" key="3">
    <source>
        <dbReference type="ARBA" id="ARBA00022722"/>
    </source>
</evidence>
<evidence type="ECO:0000256" key="5">
    <source>
        <dbReference type="ARBA" id="ARBA00022759"/>
    </source>
</evidence>
<dbReference type="InterPro" id="IPR019199">
    <property type="entry name" value="Virulence_VapD/CRISPR_Cas2"/>
</dbReference>
<comment type="cofactor">
    <cofactor evidence="1 9">
        <name>Mg(2+)</name>
        <dbReference type="ChEBI" id="CHEBI:18420"/>
    </cofactor>
</comment>
<dbReference type="GO" id="GO:0016787">
    <property type="term" value="F:hydrolase activity"/>
    <property type="evidence" value="ECO:0007669"/>
    <property type="project" value="UniProtKB-KW"/>
</dbReference>
<comment type="caution">
    <text evidence="10">The sequence shown here is derived from an EMBL/GenBank/DDBJ whole genome shotgun (WGS) entry which is preliminary data.</text>
</comment>
<sequence>MEGREEIKYIILIIYDITDDKHRRNLVKILSSFGLRVQKSAFEARLNKRQYNKLLSKIEKFYRDSDNIRIYRLQEYEEVRVYGTEDYSAEEVIVI</sequence>
<dbReference type="PANTHER" id="PTHR34405:SF3">
    <property type="entry name" value="CRISPR-ASSOCIATED ENDORIBONUCLEASE CAS2 3"/>
    <property type="match status" value="1"/>
</dbReference>
<keyword evidence="4 9" id="KW-0479">Metal-binding</keyword>
<evidence type="ECO:0000256" key="9">
    <source>
        <dbReference type="HAMAP-Rule" id="MF_01471"/>
    </source>
</evidence>
<keyword evidence="8 9" id="KW-0051">Antiviral defense</keyword>
<dbReference type="RefSeq" id="WP_023354716.1">
    <property type="nucleotide sequence ID" value="NZ_KI535368.1"/>
</dbReference>
<evidence type="ECO:0000256" key="4">
    <source>
        <dbReference type="ARBA" id="ARBA00022723"/>
    </source>
</evidence>
<dbReference type="STRING" id="592026.GCWU0000282_001845"/>
<dbReference type="HOGENOM" id="CLU_161124_3_2_9"/>
<comment type="subunit">
    <text evidence="9">Homodimer, forms a heterotetramer with a Cas1 homodimer.</text>
</comment>
<keyword evidence="11" id="KW-1185">Reference proteome</keyword>
<dbReference type="NCBIfam" id="TIGR01573">
    <property type="entry name" value="cas2"/>
    <property type="match status" value="1"/>
</dbReference>
<evidence type="ECO:0000256" key="6">
    <source>
        <dbReference type="ARBA" id="ARBA00022801"/>
    </source>
</evidence>
<gene>
    <name evidence="9" type="primary">cas2</name>
    <name evidence="10" type="ORF">GCWU0000282_001845</name>
</gene>
<protein>
    <recommendedName>
        <fullName evidence="9">CRISPR-associated endoribonuclease Cas2</fullName>
        <ecNumber evidence="9">3.1.-.-</ecNumber>
    </recommendedName>
</protein>
<dbReference type="GO" id="GO:0046872">
    <property type="term" value="F:metal ion binding"/>
    <property type="evidence" value="ECO:0007669"/>
    <property type="project" value="UniProtKB-UniRule"/>
</dbReference>
<feature type="binding site" evidence="9">
    <location>
        <position position="16"/>
    </location>
    <ligand>
        <name>Mg(2+)</name>
        <dbReference type="ChEBI" id="CHEBI:18420"/>
        <note>catalytic</note>
    </ligand>
</feature>
<comment type="function">
    <text evidence="9">CRISPR (clustered regularly interspaced short palindromic repeat), is an adaptive immune system that provides protection against mobile genetic elements (viruses, transposable elements and conjugative plasmids). CRISPR clusters contain sequences complementary to antecedent mobile elements and target invading nucleic acids. CRISPR clusters are transcribed and processed into CRISPR RNA (crRNA). Functions as a ssRNA-specific endoribonuclease. Involved in the integration of spacer DNA into the CRISPR cassette.</text>
</comment>
<evidence type="ECO:0000313" key="11">
    <source>
        <dbReference type="Proteomes" id="UP000018227"/>
    </source>
</evidence>
<evidence type="ECO:0000313" key="10">
    <source>
        <dbReference type="EMBL" id="ESL02974.1"/>
    </source>
</evidence>
<dbReference type="HAMAP" id="MF_01471">
    <property type="entry name" value="Cas2"/>
    <property type="match status" value="1"/>
</dbReference>
<dbReference type="GO" id="GO:0004521">
    <property type="term" value="F:RNA endonuclease activity"/>
    <property type="evidence" value="ECO:0007669"/>
    <property type="project" value="InterPro"/>
</dbReference>
<keyword evidence="7 9" id="KW-0460">Magnesium</keyword>
<dbReference type="eggNOG" id="COG1343">
    <property type="taxonomic scope" value="Bacteria"/>
</dbReference>
<keyword evidence="6 9" id="KW-0378">Hydrolase</keyword>
<reference evidence="10 11" key="1">
    <citation type="submission" date="2013-06" db="EMBL/GenBank/DDBJ databases">
        <authorList>
            <person name="Weinstock G."/>
            <person name="Sodergren E."/>
            <person name="Clifton S."/>
            <person name="Fulton L."/>
            <person name="Fulton B."/>
            <person name="Courtney L."/>
            <person name="Fronick C."/>
            <person name="Harrison M."/>
            <person name="Strong C."/>
            <person name="Farmer C."/>
            <person name="Delahaunty K."/>
            <person name="Markovic C."/>
            <person name="Hall O."/>
            <person name="Minx P."/>
            <person name="Tomlinson C."/>
            <person name="Mitreva M."/>
            <person name="Nelson J."/>
            <person name="Hou S."/>
            <person name="Wollam A."/>
            <person name="Pepin K.H."/>
            <person name="Johnson M."/>
            <person name="Bhonagiri V."/>
            <person name="Nash W.E."/>
            <person name="Warren W."/>
            <person name="Chinwalla A."/>
            <person name="Mardis E.R."/>
            <person name="Wilson R.K."/>
        </authorList>
    </citation>
    <scope>NUCLEOTIDE SEQUENCE [LARGE SCALE GENOMIC DNA]</scope>
    <source>
        <strain evidence="10 11">ATCC 51271</strain>
    </source>
</reference>
<dbReference type="Gene3D" id="3.30.70.240">
    <property type="match status" value="1"/>
</dbReference>
<dbReference type="AlphaFoldDB" id="V2XLB1"/>
<dbReference type="EMBL" id="ACIL03000013">
    <property type="protein sequence ID" value="ESL02974.1"/>
    <property type="molecule type" value="Genomic_DNA"/>
</dbReference>
<evidence type="ECO:0000256" key="2">
    <source>
        <dbReference type="ARBA" id="ARBA00009959"/>
    </source>
</evidence>
<dbReference type="Proteomes" id="UP000018227">
    <property type="component" value="Unassembled WGS sequence"/>
</dbReference>
<comment type="similarity">
    <text evidence="2 9">Belongs to the CRISPR-associated endoribonuclease Cas2 protein family.</text>
</comment>
<keyword evidence="5 9" id="KW-0255">Endonuclease</keyword>
<keyword evidence="3 9" id="KW-0540">Nuclease</keyword>
<dbReference type="EC" id="3.1.-.-" evidence="9"/>
<evidence type="ECO:0000256" key="8">
    <source>
        <dbReference type="ARBA" id="ARBA00023118"/>
    </source>
</evidence>
<evidence type="ECO:0000256" key="7">
    <source>
        <dbReference type="ARBA" id="ARBA00022842"/>
    </source>
</evidence>
<accession>V2XLB1</accession>
<proteinExistence type="inferred from homology"/>
<dbReference type="GO" id="GO:0051607">
    <property type="term" value="P:defense response to virus"/>
    <property type="evidence" value="ECO:0007669"/>
    <property type="project" value="UniProtKB-UniRule"/>
</dbReference>
<dbReference type="CDD" id="cd09725">
    <property type="entry name" value="Cas2_I_II_III"/>
    <property type="match status" value="1"/>
</dbReference>
<name>V2XLB1_9FIRM</name>
<dbReference type="PANTHER" id="PTHR34405">
    <property type="entry name" value="CRISPR-ASSOCIATED ENDORIBONUCLEASE CAS2"/>
    <property type="match status" value="1"/>
</dbReference>
<dbReference type="GO" id="GO:0043571">
    <property type="term" value="P:maintenance of CRISPR repeat elements"/>
    <property type="evidence" value="ECO:0007669"/>
    <property type="project" value="UniProtKB-UniRule"/>
</dbReference>